<dbReference type="Proteomes" id="UP000559256">
    <property type="component" value="Unassembled WGS sequence"/>
</dbReference>
<proteinExistence type="predicted"/>
<feature type="compositionally biased region" description="Pro residues" evidence="1">
    <location>
        <begin position="462"/>
        <end position="474"/>
    </location>
</feature>
<gene>
    <name evidence="2" type="ORF">D9758_005718</name>
</gene>
<keyword evidence="3" id="KW-1185">Reference proteome</keyword>
<name>A0A8H5LR18_9AGAR</name>
<dbReference type="AlphaFoldDB" id="A0A8H5LR18"/>
<dbReference type="EMBL" id="JAACJM010000024">
    <property type="protein sequence ID" value="KAF5366309.1"/>
    <property type="molecule type" value="Genomic_DNA"/>
</dbReference>
<reference evidence="2 3" key="1">
    <citation type="journal article" date="2020" name="ISME J.">
        <title>Uncovering the hidden diversity of litter-decomposition mechanisms in mushroom-forming fungi.</title>
        <authorList>
            <person name="Floudas D."/>
            <person name="Bentzer J."/>
            <person name="Ahren D."/>
            <person name="Johansson T."/>
            <person name="Persson P."/>
            <person name="Tunlid A."/>
        </authorList>
    </citation>
    <scope>NUCLEOTIDE SEQUENCE [LARGE SCALE GENOMIC DNA]</scope>
    <source>
        <strain evidence="2 3">CBS 291.85</strain>
    </source>
</reference>
<evidence type="ECO:0000313" key="2">
    <source>
        <dbReference type="EMBL" id="KAF5366309.1"/>
    </source>
</evidence>
<protein>
    <submittedName>
        <fullName evidence="2">Uncharacterized protein</fullName>
    </submittedName>
</protein>
<accession>A0A8H5LR18</accession>
<comment type="caution">
    <text evidence="2">The sequence shown here is derived from an EMBL/GenBank/DDBJ whole genome shotgun (WGS) entry which is preliminary data.</text>
</comment>
<feature type="compositionally biased region" description="Polar residues" evidence="1">
    <location>
        <begin position="478"/>
        <end position="496"/>
    </location>
</feature>
<organism evidence="2 3">
    <name type="scientific">Tetrapyrgos nigripes</name>
    <dbReference type="NCBI Taxonomy" id="182062"/>
    <lineage>
        <taxon>Eukaryota</taxon>
        <taxon>Fungi</taxon>
        <taxon>Dikarya</taxon>
        <taxon>Basidiomycota</taxon>
        <taxon>Agaricomycotina</taxon>
        <taxon>Agaricomycetes</taxon>
        <taxon>Agaricomycetidae</taxon>
        <taxon>Agaricales</taxon>
        <taxon>Marasmiineae</taxon>
        <taxon>Marasmiaceae</taxon>
        <taxon>Tetrapyrgos</taxon>
    </lineage>
</organism>
<feature type="compositionally biased region" description="Low complexity" evidence="1">
    <location>
        <begin position="236"/>
        <end position="245"/>
    </location>
</feature>
<feature type="region of interest" description="Disordered" evidence="1">
    <location>
        <begin position="218"/>
        <end position="259"/>
    </location>
</feature>
<feature type="compositionally biased region" description="Low complexity" evidence="1">
    <location>
        <begin position="282"/>
        <end position="293"/>
    </location>
</feature>
<feature type="region of interest" description="Disordered" evidence="1">
    <location>
        <begin position="277"/>
        <end position="330"/>
    </location>
</feature>
<evidence type="ECO:0000256" key="1">
    <source>
        <dbReference type="SAM" id="MobiDB-lite"/>
    </source>
</evidence>
<feature type="compositionally biased region" description="Basic and acidic residues" evidence="1">
    <location>
        <begin position="309"/>
        <end position="330"/>
    </location>
</feature>
<sequence>MQPSGGPVDIFSNSSDVQTLRSSFTVAGSQSKIIFERDYRPDPNQNYGFSRHTRRQDEMSQFHPPFAATQSEAPMLNESDSDHDEEAVNEHAGMSVLAGSASVNMVDSDVTAIKGFQHVQVLSNQMNPNLVHPAWDIKPSFATDHTTGPGYVSALNENRHVDAWAPEELRDNGFPDMRKHHTWASQSYEGSRGNIGSEYCRSQRHQLKTVLILAGLPRHPLHNPRASTMPGPKRGSLLSRRSTSSEPLGQTHFFDGSNESRLSQVSVLRTGTDRDRVHHVHQSQPGSASSFPGPGAGQNHTAQDPRSLIQDKRDASQLRRDASHGERDVHLFSNSRRADVRETTFHVTDRSEGAIEMPSRPTPEYTRALQAVVGHRSRNTTGAVPPATGPVLSMTGPAQPPYVATGPNVPGYHQPAHPTHGYSHNYGLNGAYPAPNYPPPHANYAPTTTMGYGSPMAYGHHAPPPGSPPPPPSYPYYTSGQSSRPGHPSTSQRRQY</sequence>
<evidence type="ECO:0000313" key="3">
    <source>
        <dbReference type="Proteomes" id="UP000559256"/>
    </source>
</evidence>
<feature type="region of interest" description="Disordered" evidence="1">
    <location>
        <begin position="451"/>
        <end position="496"/>
    </location>
</feature>